<sequence length="517" mass="56346">MSVLVLSNTYTGSCVSNTGKDGLTAAGLAEAISAGASRRTGDGPREDESCPPPCTSGSSPGEISKPTASERVASKQGEARPEKEENQNSKSSVRRNSGRVTGCKDSSEEEVPVKLGTWGFERRAVVAPAEGEDLNGGGMNCHICAVAGDLLVRLAGGGGQFVGPIGGFSHESEHDLAVMVSDFLENGSGGADSRCSSDSDSGFSDLAHLSEKILYNGIAAIGIWNLDALPLERVHLVTVLVYLSTWFYDYATIYQVLALSAFGFWIWDGSAFCVCLRLNDFLQFYKHKMDSYESDLLSMVHSLILSINETDLRSIKSGPCNASCIRFSLVKLLRSSGYDAAVCASKWQSCGKVPGGDHEYIDVVTHNPGCPERLIIDIDFRSHFEIARAVKSYDAILNSLPVVYVGSLPKLKQFLQVMVEAARSSLKQNSMPLPPWRSLAYLKAKWHSAYQRMPHQDGMSINGTSSSAHRQCIGHLRRLKSSLQCEMGVERLLKPINNDNNRRLKLERPRHSSFRAL</sequence>
<gene>
    <name evidence="2" type="ORF">HHK36_011010</name>
</gene>
<evidence type="ECO:0000313" key="2">
    <source>
        <dbReference type="EMBL" id="KAF8402918.1"/>
    </source>
</evidence>
<protein>
    <recommendedName>
        <fullName evidence="4">Plant-specific domain TIGR01615 family protein</fullName>
    </recommendedName>
</protein>
<evidence type="ECO:0008006" key="4">
    <source>
        <dbReference type="Google" id="ProtNLM"/>
    </source>
</evidence>
<dbReference type="InterPro" id="IPR006502">
    <property type="entry name" value="PDDEXK-like"/>
</dbReference>
<evidence type="ECO:0000256" key="1">
    <source>
        <dbReference type="SAM" id="MobiDB-lite"/>
    </source>
</evidence>
<comment type="caution">
    <text evidence="2">The sequence shown here is derived from an EMBL/GenBank/DDBJ whole genome shotgun (WGS) entry which is preliminary data.</text>
</comment>
<keyword evidence="3" id="KW-1185">Reference proteome</keyword>
<proteinExistence type="predicted"/>
<dbReference type="PANTHER" id="PTHR31579">
    <property type="entry name" value="OS03G0796600 PROTEIN"/>
    <property type="match status" value="1"/>
</dbReference>
<dbReference type="PANTHER" id="PTHR31579:SF39">
    <property type="entry name" value="OS01G0973600 PROTEIN"/>
    <property type="match status" value="1"/>
</dbReference>
<reference evidence="2 3" key="1">
    <citation type="submission" date="2020-04" db="EMBL/GenBank/DDBJ databases">
        <title>Plant Genome Project.</title>
        <authorList>
            <person name="Zhang R.-G."/>
        </authorList>
    </citation>
    <scope>NUCLEOTIDE SEQUENCE [LARGE SCALE GENOMIC DNA]</scope>
    <source>
        <strain evidence="2">YNK0</strain>
        <tissue evidence="2">Leaf</tissue>
    </source>
</reference>
<feature type="region of interest" description="Disordered" evidence="1">
    <location>
        <begin position="34"/>
        <end position="108"/>
    </location>
</feature>
<feature type="compositionally biased region" description="Basic and acidic residues" evidence="1">
    <location>
        <begin position="77"/>
        <end position="87"/>
    </location>
</feature>
<dbReference type="OrthoDB" id="691424at2759"/>
<dbReference type="OMA" id="NCHICAV"/>
<dbReference type="NCBIfam" id="TIGR01615">
    <property type="entry name" value="A_thal_3542"/>
    <property type="match status" value="1"/>
</dbReference>
<dbReference type="Pfam" id="PF04720">
    <property type="entry name" value="PDDEXK_6"/>
    <property type="match status" value="1"/>
</dbReference>
<dbReference type="AlphaFoldDB" id="A0A835DFU9"/>
<accession>A0A835DFU9</accession>
<evidence type="ECO:0000313" key="3">
    <source>
        <dbReference type="Proteomes" id="UP000655225"/>
    </source>
</evidence>
<dbReference type="EMBL" id="JABCRI010000007">
    <property type="protein sequence ID" value="KAF8402918.1"/>
    <property type="molecule type" value="Genomic_DNA"/>
</dbReference>
<name>A0A835DFU9_TETSI</name>
<organism evidence="2 3">
    <name type="scientific">Tetracentron sinense</name>
    <name type="common">Spur-leaf</name>
    <dbReference type="NCBI Taxonomy" id="13715"/>
    <lineage>
        <taxon>Eukaryota</taxon>
        <taxon>Viridiplantae</taxon>
        <taxon>Streptophyta</taxon>
        <taxon>Embryophyta</taxon>
        <taxon>Tracheophyta</taxon>
        <taxon>Spermatophyta</taxon>
        <taxon>Magnoliopsida</taxon>
        <taxon>Trochodendrales</taxon>
        <taxon>Trochodendraceae</taxon>
        <taxon>Tetracentron</taxon>
    </lineage>
</organism>
<feature type="compositionally biased region" description="Basic and acidic residues" evidence="1">
    <location>
        <begin position="39"/>
        <end position="48"/>
    </location>
</feature>
<dbReference type="Proteomes" id="UP000655225">
    <property type="component" value="Unassembled WGS sequence"/>
</dbReference>